<dbReference type="InterPro" id="IPR000182">
    <property type="entry name" value="GNAT_dom"/>
</dbReference>
<sequence length="180" mass="21038">MEIIGERIQLRDFSDSDRTFFGELEGHELTTRFENHRPDAAQIQKDFEAALSHAQCTPREHFNLIICRTADNIPLGGISLKLNWSEIREWEIGWALHPDYWRQGYAAEAVRLMTGYAFESLQAHRIVAYANADNVRSENLMIRVGMIKDGVLRETRYCNQTWCDELIYSMLEKDWVQLNL</sequence>
<reference evidence="2 3" key="1">
    <citation type="submission" date="2016-10" db="EMBL/GenBank/DDBJ databases">
        <title>Paenibacillus species isolates.</title>
        <authorList>
            <person name="Beno S.M."/>
        </authorList>
    </citation>
    <scope>NUCLEOTIDE SEQUENCE [LARGE SCALE GENOMIC DNA]</scope>
    <source>
        <strain evidence="2 3">FSL H7-0744</strain>
    </source>
</reference>
<proteinExistence type="predicted"/>
<dbReference type="Gene3D" id="3.40.630.30">
    <property type="match status" value="1"/>
</dbReference>
<protein>
    <recommendedName>
        <fullName evidence="1">N-acetyltransferase domain-containing protein</fullName>
    </recommendedName>
</protein>
<name>A0ABX3H3W8_PAEBO</name>
<dbReference type="RefSeq" id="WP_076112715.1">
    <property type="nucleotide sequence ID" value="NZ_MPTB01000030.1"/>
</dbReference>
<feature type="domain" description="N-acetyltransferase" evidence="1">
    <location>
        <begin position="8"/>
        <end position="173"/>
    </location>
</feature>
<evidence type="ECO:0000259" key="1">
    <source>
        <dbReference type="PROSITE" id="PS51186"/>
    </source>
</evidence>
<dbReference type="InterPro" id="IPR016181">
    <property type="entry name" value="Acyl_CoA_acyltransferase"/>
</dbReference>
<evidence type="ECO:0000313" key="2">
    <source>
        <dbReference type="EMBL" id="OMD44732.1"/>
    </source>
</evidence>
<comment type="caution">
    <text evidence="2">The sequence shown here is derived from an EMBL/GenBank/DDBJ whole genome shotgun (WGS) entry which is preliminary data.</text>
</comment>
<evidence type="ECO:0000313" key="3">
    <source>
        <dbReference type="Proteomes" id="UP000187412"/>
    </source>
</evidence>
<dbReference type="EMBL" id="MPTB01000030">
    <property type="protein sequence ID" value="OMD44732.1"/>
    <property type="molecule type" value="Genomic_DNA"/>
</dbReference>
<dbReference type="PROSITE" id="PS51186">
    <property type="entry name" value="GNAT"/>
    <property type="match status" value="1"/>
</dbReference>
<keyword evidence="3" id="KW-1185">Reference proteome</keyword>
<gene>
    <name evidence="2" type="ORF">BSK56_21765</name>
</gene>
<accession>A0ABX3H3W8</accession>
<organism evidence="2 3">
    <name type="scientific">Paenibacillus borealis</name>
    <dbReference type="NCBI Taxonomy" id="160799"/>
    <lineage>
        <taxon>Bacteria</taxon>
        <taxon>Bacillati</taxon>
        <taxon>Bacillota</taxon>
        <taxon>Bacilli</taxon>
        <taxon>Bacillales</taxon>
        <taxon>Paenibacillaceae</taxon>
        <taxon>Paenibacillus</taxon>
    </lineage>
</organism>
<dbReference type="Pfam" id="PF13302">
    <property type="entry name" value="Acetyltransf_3"/>
    <property type="match status" value="1"/>
</dbReference>
<dbReference type="CDD" id="cd04301">
    <property type="entry name" value="NAT_SF"/>
    <property type="match status" value="1"/>
</dbReference>
<dbReference type="Proteomes" id="UP000187412">
    <property type="component" value="Unassembled WGS sequence"/>
</dbReference>
<dbReference type="PANTHER" id="PTHR43792">
    <property type="entry name" value="GNAT FAMILY, PUTATIVE (AFU_ORTHOLOGUE AFUA_3G00765)-RELATED-RELATED"/>
    <property type="match status" value="1"/>
</dbReference>
<dbReference type="InterPro" id="IPR051531">
    <property type="entry name" value="N-acetyltransferase"/>
</dbReference>
<dbReference type="SUPFAM" id="SSF55729">
    <property type="entry name" value="Acyl-CoA N-acyltransferases (Nat)"/>
    <property type="match status" value="1"/>
</dbReference>